<dbReference type="GO" id="GO:0008745">
    <property type="term" value="F:N-acetylmuramoyl-L-alanine amidase activity"/>
    <property type="evidence" value="ECO:0007669"/>
    <property type="project" value="InterPro"/>
</dbReference>
<dbReference type="OMA" id="HTNTEEC"/>
<feature type="signal peptide" evidence="2">
    <location>
        <begin position="1"/>
        <end position="24"/>
    </location>
</feature>
<feature type="domain" description="Peptidoglycan recognition protein family" evidence="4">
    <location>
        <begin position="32"/>
        <end position="173"/>
    </location>
</feature>
<dbReference type="PANTHER" id="PTHR11022">
    <property type="entry name" value="PEPTIDOGLYCAN RECOGNITION PROTEIN"/>
    <property type="match status" value="1"/>
</dbReference>
<dbReference type="PANTHER" id="PTHR11022:SF41">
    <property type="entry name" value="PEPTIDOGLYCAN-RECOGNITION PROTEIN LC-RELATED"/>
    <property type="match status" value="1"/>
</dbReference>
<dbReference type="SMART" id="SM00644">
    <property type="entry name" value="Ami_2"/>
    <property type="match status" value="1"/>
</dbReference>
<dbReference type="Proteomes" id="UP000014500">
    <property type="component" value="Unassembled WGS sequence"/>
</dbReference>
<keyword evidence="2" id="KW-0732">Signal</keyword>
<dbReference type="InterPro" id="IPR036505">
    <property type="entry name" value="Amidase/PGRP_sf"/>
</dbReference>
<feature type="chain" id="PRO_5004580487" description="Peptidoglycan-recognition protein" evidence="2">
    <location>
        <begin position="25"/>
        <end position="178"/>
    </location>
</feature>
<reference evidence="5" key="2">
    <citation type="submission" date="2015-02" db="UniProtKB">
        <authorList>
            <consortium name="EnsemblMetazoa"/>
        </authorList>
    </citation>
    <scope>IDENTIFICATION</scope>
</reference>
<dbReference type="EMBL" id="JH431790">
    <property type="status" value="NOT_ANNOTATED_CDS"/>
    <property type="molecule type" value="Genomic_DNA"/>
</dbReference>
<evidence type="ECO:0000259" key="3">
    <source>
        <dbReference type="SMART" id="SM00644"/>
    </source>
</evidence>
<proteinExistence type="inferred from homology"/>
<reference evidence="6" key="1">
    <citation type="submission" date="2011-05" db="EMBL/GenBank/DDBJ databases">
        <authorList>
            <person name="Richards S.R."/>
            <person name="Qu J."/>
            <person name="Jiang H."/>
            <person name="Jhangiani S.N."/>
            <person name="Agravi P."/>
            <person name="Goodspeed R."/>
            <person name="Gross S."/>
            <person name="Mandapat C."/>
            <person name="Jackson L."/>
            <person name="Mathew T."/>
            <person name="Pu L."/>
            <person name="Thornton R."/>
            <person name="Saada N."/>
            <person name="Wilczek-Boney K.B."/>
            <person name="Lee S."/>
            <person name="Kovar C."/>
            <person name="Wu Y."/>
            <person name="Scherer S.E."/>
            <person name="Worley K.C."/>
            <person name="Muzny D.M."/>
            <person name="Gibbs R."/>
        </authorList>
    </citation>
    <scope>NUCLEOTIDE SEQUENCE</scope>
    <source>
        <strain evidence="6">Brora</strain>
    </source>
</reference>
<name>T1JP23_STRMM</name>
<dbReference type="InterPro" id="IPR015510">
    <property type="entry name" value="PGRP"/>
</dbReference>
<protein>
    <recommendedName>
        <fullName evidence="7">Peptidoglycan-recognition protein</fullName>
    </recommendedName>
</protein>
<keyword evidence="6" id="KW-1185">Reference proteome</keyword>
<organism evidence="5 6">
    <name type="scientific">Strigamia maritima</name>
    <name type="common">European centipede</name>
    <name type="synonym">Geophilus maritimus</name>
    <dbReference type="NCBI Taxonomy" id="126957"/>
    <lineage>
        <taxon>Eukaryota</taxon>
        <taxon>Metazoa</taxon>
        <taxon>Ecdysozoa</taxon>
        <taxon>Arthropoda</taxon>
        <taxon>Myriapoda</taxon>
        <taxon>Chilopoda</taxon>
        <taxon>Pleurostigmophora</taxon>
        <taxon>Geophilomorpha</taxon>
        <taxon>Linotaeniidae</taxon>
        <taxon>Strigamia</taxon>
    </lineage>
</organism>
<dbReference type="CDD" id="cd06583">
    <property type="entry name" value="PGRP"/>
    <property type="match status" value="1"/>
</dbReference>
<dbReference type="EnsemblMetazoa" id="SMAR015602-RA">
    <property type="protein sequence ID" value="SMAR015602-PA"/>
    <property type="gene ID" value="SMAR015602"/>
</dbReference>
<dbReference type="HOGENOM" id="CLU_037559_3_2_1"/>
<comment type="similarity">
    <text evidence="1">Belongs to the N-acetylmuramoyl-L-alanine amidase 2 family.</text>
</comment>
<evidence type="ECO:0000313" key="6">
    <source>
        <dbReference type="Proteomes" id="UP000014500"/>
    </source>
</evidence>
<dbReference type="Gene3D" id="3.40.80.10">
    <property type="entry name" value="Peptidoglycan recognition protein-like"/>
    <property type="match status" value="1"/>
</dbReference>
<evidence type="ECO:0000256" key="2">
    <source>
        <dbReference type="SAM" id="SignalP"/>
    </source>
</evidence>
<dbReference type="GO" id="GO:0009253">
    <property type="term" value="P:peptidoglycan catabolic process"/>
    <property type="evidence" value="ECO:0007669"/>
    <property type="project" value="InterPro"/>
</dbReference>
<evidence type="ECO:0000313" key="5">
    <source>
        <dbReference type="EnsemblMetazoa" id="SMAR015602-PA"/>
    </source>
</evidence>
<evidence type="ECO:0000259" key="4">
    <source>
        <dbReference type="SMART" id="SM00701"/>
    </source>
</evidence>
<dbReference type="GO" id="GO:0008270">
    <property type="term" value="F:zinc ion binding"/>
    <property type="evidence" value="ECO:0007669"/>
    <property type="project" value="InterPro"/>
</dbReference>
<dbReference type="AlphaFoldDB" id="T1JP23"/>
<evidence type="ECO:0000256" key="1">
    <source>
        <dbReference type="ARBA" id="ARBA00007553"/>
    </source>
</evidence>
<feature type="domain" description="N-acetylmuramoyl-L-alanine amidase" evidence="3">
    <location>
        <begin position="46"/>
        <end position="176"/>
    </location>
</feature>
<accession>T1JP23</accession>
<dbReference type="SMART" id="SM00701">
    <property type="entry name" value="PGRP"/>
    <property type="match status" value="1"/>
</dbReference>
<dbReference type="InterPro" id="IPR002502">
    <property type="entry name" value="Amidase_domain"/>
</dbReference>
<evidence type="ECO:0008006" key="7">
    <source>
        <dbReference type="Google" id="ProtNLM"/>
    </source>
</evidence>
<dbReference type="Pfam" id="PF01510">
    <property type="entry name" value="Amidase_2"/>
    <property type="match status" value="1"/>
</dbReference>
<sequence length="178" mass="19918">MTLVTMLCLKAILFLVITASLTCGLNFDCNNITLVRREEWGSTAGVKQHNMPEKPGRIFVHHTNTEECKTTTDCIKLVRGEEKFHKELLGQGDIDVQFLIGGDGKVYEGRGWDATGPHTLGYPNDFGVAFIGTFNKNFASVKMMNAFRELIICGIQHGAIKKDHSIYGHRDARMWGQD</sequence>
<dbReference type="SUPFAM" id="SSF55846">
    <property type="entry name" value="N-acetylmuramoyl-L-alanine amidase-like"/>
    <property type="match status" value="1"/>
</dbReference>
<dbReference type="InterPro" id="IPR006619">
    <property type="entry name" value="PGRP_domain_met/bac"/>
</dbReference>
<dbReference type="PhylomeDB" id="T1JP23"/>